<name>A0A7S3UE74_9CHLO</name>
<comment type="subunit">
    <text evidence="4">Homodimer.</text>
</comment>
<organism evidence="15">
    <name type="scientific">Picocystis salinarum</name>
    <dbReference type="NCBI Taxonomy" id="88271"/>
    <lineage>
        <taxon>Eukaryota</taxon>
        <taxon>Viridiplantae</taxon>
        <taxon>Chlorophyta</taxon>
        <taxon>Picocystophyceae</taxon>
        <taxon>Picocystales</taxon>
        <taxon>Picocystaceae</taxon>
        <taxon>Picocystis</taxon>
    </lineage>
</organism>
<feature type="region of interest" description="Disordered" evidence="13">
    <location>
        <begin position="1"/>
        <end position="37"/>
    </location>
</feature>
<dbReference type="InterPro" id="IPR003171">
    <property type="entry name" value="Mehydrof_redctse-like"/>
</dbReference>
<keyword evidence="8" id="KW-0520">NAD</keyword>
<comment type="function">
    <text evidence="11">The probable reversibility of the MTHFR reaction in plants suggests that they can metabolize the methyl group of 5,10-methylenetetrahydrofolate to serine, sugars and starch.</text>
</comment>
<evidence type="ECO:0000259" key="14">
    <source>
        <dbReference type="Pfam" id="PF21895"/>
    </source>
</evidence>
<dbReference type="GO" id="GO:0035999">
    <property type="term" value="P:tetrahydrofolate interconversion"/>
    <property type="evidence" value="ECO:0007669"/>
    <property type="project" value="UniProtKB-UniPathway"/>
</dbReference>
<evidence type="ECO:0000256" key="13">
    <source>
        <dbReference type="SAM" id="MobiDB-lite"/>
    </source>
</evidence>
<dbReference type="Gene3D" id="3.20.20.220">
    <property type="match status" value="1"/>
</dbReference>
<dbReference type="InterPro" id="IPR004621">
    <property type="entry name" value="Fadh2_euk"/>
</dbReference>
<evidence type="ECO:0000256" key="9">
    <source>
        <dbReference type="ARBA" id="ARBA00034529"/>
    </source>
</evidence>
<dbReference type="CDD" id="cd00537">
    <property type="entry name" value="MTHFR"/>
    <property type="match status" value="1"/>
</dbReference>
<gene>
    <name evidence="15" type="ORF">PSAL00342_LOCUS4903</name>
</gene>
<keyword evidence="7" id="KW-0560">Oxidoreductase</keyword>
<evidence type="ECO:0000256" key="12">
    <source>
        <dbReference type="RuleBase" id="RU004254"/>
    </source>
</evidence>
<protein>
    <recommendedName>
        <fullName evidence="9">methylenetetrahydrofolate reductase (NADH)</fullName>
        <ecNumber evidence="9">1.5.1.54</ecNumber>
    </recommendedName>
</protein>
<comment type="cofactor">
    <cofactor evidence="1">
        <name>FAD</name>
        <dbReference type="ChEBI" id="CHEBI:57692"/>
    </cofactor>
</comment>
<dbReference type="InterPro" id="IPR053806">
    <property type="entry name" value="MTHFR_C"/>
</dbReference>
<dbReference type="EMBL" id="HBIS01005436">
    <property type="protein sequence ID" value="CAE0611068.1"/>
    <property type="molecule type" value="Transcribed_RNA"/>
</dbReference>
<dbReference type="AlphaFoldDB" id="A0A7S3UE74"/>
<feature type="compositionally biased region" description="Basic residues" evidence="13">
    <location>
        <begin position="1"/>
        <end position="16"/>
    </location>
</feature>
<dbReference type="GO" id="GO:0005829">
    <property type="term" value="C:cytosol"/>
    <property type="evidence" value="ECO:0007669"/>
    <property type="project" value="TreeGrafter"/>
</dbReference>
<dbReference type="SUPFAM" id="SSF51730">
    <property type="entry name" value="FAD-linked oxidoreductase"/>
    <property type="match status" value="1"/>
</dbReference>
<dbReference type="Pfam" id="PF21895">
    <property type="entry name" value="MTHFR_C"/>
    <property type="match status" value="1"/>
</dbReference>
<evidence type="ECO:0000256" key="5">
    <source>
        <dbReference type="ARBA" id="ARBA00022630"/>
    </source>
</evidence>
<evidence type="ECO:0000256" key="2">
    <source>
        <dbReference type="ARBA" id="ARBA00004777"/>
    </source>
</evidence>
<evidence type="ECO:0000313" key="15">
    <source>
        <dbReference type="EMBL" id="CAE0611068.1"/>
    </source>
</evidence>
<feature type="domain" description="MTHFR SAM-binding regulatory" evidence="14">
    <location>
        <begin position="415"/>
        <end position="692"/>
    </location>
</feature>
<evidence type="ECO:0000256" key="3">
    <source>
        <dbReference type="ARBA" id="ARBA00006743"/>
    </source>
</evidence>
<proteinExistence type="inferred from homology"/>
<evidence type="ECO:0000256" key="7">
    <source>
        <dbReference type="ARBA" id="ARBA00023002"/>
    </source>
</evidence>
<comment type="similarity">
    <text evidence="3">Belongs to the methylenetetrahydrofolate reductase family.</text>
</comment>
<dbReference type="GO" id="GO:0106312">
    <property type="term" value="F:methylenetetrahydrofolate reductase (NADH) activity"/>
    <property type="evidence" value="ECO:0007669"/>
    <property type="project" value="UniProtKB-EC"/>
</dbReference>
<keyword evidence="5" id="KW-0285">Flavoprotein</keyword>
<comment type="catalytic activity">
    <reaction evidence="10">
        <text>(6S)-5-methyl-5,6,7,8-tetrahydrofolate + NAD(+) = (6R)-5,10-methylene-5,6,7,8-tetrahydrofolate + NADH + H(+)</text>
        <dbReference type="Rhea" id="RHEA:19821"/>
        <dbReference type="ChEBI" id="CHEBI:15378"/>
        <dbReference type="ChEBI" id="CHEBI:15636"/>
        <dbReference type="ChEBI" id="CHEBI:18608"/>
        <dbReference type="ChEBI" id="CHEBI:57540"/>
        <dbReference type="ChEBI" id="CHEBI:57945"/>
        <dbReference type="EC" id="1.5.1.54"/>
    </reaction>
</comment>
<sequence>MERRRGTRRRRKRTRRWTCAEPPGEGSAAKENLDTKERSTKTWWDWTWLRRVRNGEGRSESMERRAKEGWEQDGGMESKGGMEPDTRVSAAPRARANYGSTGTRLQVIEKIHQAMEEDRKFFSFEFFPPKTEEGVENLFVRMDKMVAAGPLFCDITWGAGGSTADLTLDITKQMQNMICVETMMHLTCTNMPKEKLEHALQALQECGVQNILALRGDPPKGQETFVAAEGGFSCALDLIKFIRDKCGDVFGIGCAGYPEAHPDVICEDPEQMAKNYHSDLMYLKEKIDAGADFIVTQLFYEVELFLKFVKDCREIGINCPILPGIMPIQSYGGFQRMTGFCKTKVPQFIKDALEPIKDNDEAVKAYGIQLAVDMCRRILDSGASPGVHLYSLNMDRSVMAIVEQLHLTGESKIQRPLPWRPPTSTKRNGEMVRPIFWANRPKSYLQRTENWDSYPNGRWKESSNAAFGTLSESKLIRPKALRVKESKMQQWGEELSSIDDVQAVFSKFCKGEISYLPWVESEGGLQSESKILIDQLVTLNTSGFLTINSQPRVNGAPSSDPKFGWGQPNGYVYQKQYVEFFCTKEKLLTLKKKMANLPNLSYQAVNAKGEVLSNISEADVNAVTWGVFPASEIIQPTVVDPKSFLVWKDEAFSIWLSVWASAYEEGSRSRQLLQEIHDTYYLVNIVDNDFVQGDLFSLFA</sequence>
<dbReference type="GO" id="GO:0009086">
    <property type="term" value="P:methionine biosynthetic process"/>
    <property type="evidence" value="ECO:0007669"/>
    <property type="project" value="TreeGrafter"/>
</dbReference>
<evidence type="ECO:0000256" key="8">
    <source>
        <dbReference type="ARBA" id="ARBA00023027"/>
    </source>
</evidence>
<dbReference type="PANTHER" id="PTHR45754:SF3">
    <property type="entry name" value="METHYLENETETRAHYDROFOLATE REDUCTASE (NADPH)"/>
    <property type="match status" value="1"/>
</dbReference>
<evidence type="ECO:0000256" key="1">
    <source>
        <dbReference type="ARBA" id="ARBA00001974"/>
    </source>
</evidence>
<dbReference type="PANTHER" id="PTHR45754">
    <property type="entry name" value="METHYLENETETRAHYDROFOLATE REDUCTASE"/>
    <property type="match status" value="1"/>
</dbReference>
<dbReference type="NCBIfam" id="TIGR00677">
    <property type="entry name" value="fadh2_euk"/>
    <property type="match status" value="1"/>
</dbReference>
<dbReference type="InterPro" id="IPR029041">
    <property type="entry name" value="FAD-linked_oxidoreductase-like"/>
</dbReference>
<evidence type="ECO:0000256" key="4">
    <source>
        <dbReference type="ARBA" id="ARBA00011738"/>
    </source>
</evidence>
<dbReference type="GO" id="GO:0071949">
    <property type="term" value="F:FAD binding"/>
    <property type="evidence" value="ECO:0007669"/>
    <property type="project" value="TreeGrafter"/>
</dbReference>
<reference evidence="15" key="1">
    <citation type="submission" date="2021-01" db="EMBL/GenBank/DDBJ databases">
        <authorList>
            <person name="Corre E."/>
            <person name="Pelletier E."/>
            <person name="Niang G."/>
            <person name="Scheremetjew M."/>
            <person name="Finn R."/>
            <person name="Kale V."/>
            <person name="Holt S."/>
            <person name="Cochrane G."/>
            <person name="Meng A."/>
            <person name="Brown T."/>
            <person name="Cohen L."/>
        </authorList>
    </citation>
    <scope>NUCLEOTIDE SEQUENCE</scope>
    <source>
        <strain evidence="15">CCMP1897</strain>
    </source>
</reference>
<dbReference type="UniPathway" id="UPA00193"/>
<feature type="compositionally biased region" description="Basic and acidic residues" evidence="13">
    <location>
        <begin position="57"/>
        <end position="70"/>
    </location>
</feature>
<dbReference type="FunFam" id="3.20.20.220:FF:000005">
    <property type="entry name" value="Methylenetetrahydrofolate reductase"/>
    <property type="match status" value="1"/>
</dbReference>
<accession>A0A7S3UE74</accession>
<keyword evidence="6" id="KW-0274">FAD</keyword>
<evidence type="ECO:0000256" key="6">
    <source>
        <dbReference type="ARBA" id="ARBA00022827"/>
    </source>
</evidence>
<dbReference type="Pfam" id="PF02219">
    <property type="entry name" value="MTHFR"/>
    <property type="match status" value="1"/>
</dbReference>
<feature type="region of interest" description="Disordered" evidence="13">
    <location>
        <begin position="57"/>
        <end position="93"/>
    </location>
</feature>
<dbReference type="EC" id="1.5.1.54" evidence="9"/>
<evidence type="ECO:0000256" key="11">
    <source>
        <dbReference type="ARBA" id="ARBA00053514"/>
    </source>
</evidence>
<evidence type="ECO:0000256" key="10">
    <source>
        <dbReference type="ARBA" id="ARBA00051201"/>
    </source>
</evidence>
<comment type="pathway">
    <text evidence="2 12">One-carbon metabolism; tetrahydrofolate interconversion.</text>
</comment>